<feature type="binding site" evidence="10">
    <location>
        <position position="336"/>
    </location>
    <ligand>
        <name>[Ni-4Fe-4S] cluster</name>
        <dbReference type="ChEBI" id="CHEBI:47739"/>
    </ligand>
</feature>
<dbReference type="PIRSF" id="PIRSF005023">
    <property type="entry name" value="CODH"/>
    <property type="match status" value="1"/>
</dbReference>
<evidence type="ECO:0000256" key="9">
    <source>
        <dbReference type="PIRNR" id="PIRNR005023"/>
    </source>
</evidence>
<evidence type="ECO:0000256" key="3">
    <source>
        <dbReference type="ARBA" id="ARBA00022596"/>
    </source>
</evidence>
<reference evidence="11 12" key="1">
    <citation type="submission" date="2015-08" db="EMBL/GenBank/DDBJ databases">
        <title>The complete genome sequence of Bacillus beveridgei MLTeJB.</title>
        <authorList>
            <person name="Hanson T.E."/>
            <person name="Mesa C."/>
            <person name="Basesman S.M."/>
            <person name="Oremland R.S."/>
        </authorList>
    </citation>
    <scope>NUCLEOTIDE SEQUENCE [LARGE SCALE GENOMIC DNA]</scope>
    <source>
        <strain evidence="11 12">MLTeJB</strain>
    </source>
</reference>
<dbReference type="InterPro" id="IPR011254">
    <property type="entry name" value="Prismane-like_sf"/>
</dbReference>
<dbReference type="Proteomes" id="UP000094463">
    <property type="component" value="Chromosome"/>
</dbReference>
<dbReference type="InterPro" id="IPR004137">
    <property type="entry name" value="HCP/CODH"/>
</dbReference>
<evidence type="ECO:0000256" key="1">
    <source>
        <dbReference type="ARBA" id="ARBA00001966"/>
    </source>
</evidence>
<dbReference type="PANTHER" id="PTHR30109:SF4">
    <property type="entry name" value="CARBON MONOXIDE DEHYDROGENASE"/>
    <property type="match status" value="1"/>
</dbReference>
<dbReference type="InterPro" id="IPR016099">
    <property type="entry name" value="Prismane-like_a/b-sand"/>
</dbReference>
<dbReference type="GO" id="GO:0050418">
    <property type="term" value="F:hydroxylamine reductase activity"/>
    <property type="evidence" value="ECO:0007669"/>
    <property type="project" value="TreeGrafter"/>
</dbReference>
<proteinExistence type="predicted"/>
<accession>A0A1D7QXC9</accession>
<dbReference type="GO" id="GO:0016151">
    <property type="term" value="F:nickel cation binding"/>
    <property type="evidence" value="ECO:0007669"/>
    <property type="project" value="InterPro"/>
</dbReference>
<dbReference type="GO" id="GO:0043885">
    <property type="term" value="F:anaerobic carbon-monoxide dehydrogenase activity"/>
    <property type="evidence" value="ECO:0007669"/>
    <property type="project" value="UniProtKB-UniRule"/>
</dbReference>
<evidence type="ECO:0000256" key="6">
    <source>
        <dbReference type="ARBA" id="ARBA00023004"/>
    </source>
</evidence>
<feature type="binding site" evidence="10">
    <location>
        <position position="50"/>
    </location>
    <ligand>
        <name>[4Fe-4S] cluster</name>
        <dbReference type="ChEBI" id="CHEBI:49883"/>
        <label>1</label>
        <note>ligand shared between dimeric partners</note>
    </ligand>
</feature>
<feature type="binding site" evidence="10">
    <location>
        <position position="42"/>
    </location>
    <ligand>
        <name>[4Fe-4S] cluster</name>
        <dbReference type="ChEBI" id="CHEBI:49883"/>
        <label>1</label>
        <note>ligand shared between dimeric partners</note>
    </ligand>
</feature>
<protein>
    <recommendedName>
        <fullName evidence="9">Carbon monoxide dehydrogenase</fullName>
        <ecNumber evidence="9">1.2.7.4</ecNumber>
    </recommendedName>
</protein>
<feature type="binding site" evidence="10">
    <location>
        <position position="59"/>
    </location>
    <ligand>
        <name>[4Fe-4S] cluster</name>
        <dbReference type="ChEBI" id="CHEBI:49883"/>
        <label>2</label>
    </ligand>
</feature>
<dbReference type="STRING" id="632773.BBEV_2326"/>
<evidence type="ECO:0000256" key="8">
    <source>
        <dbReference type="ARBA" id="ARBA00048733"/>
    </source>
</evidence>
<comment type="catalytic activity">
    <reaction evidence="8 9">
        <text>CO + 2 oxidized [2Fe-2S]-[ferredoxin] + H2O = 2 reduced [2Fe-2S]-[ferredoxin] + CO2 + 2 H(+)</text>
        <dbReference type="Rhea" id="RHEA:21040"/>
        <dbReference type="Rhea" id="RHEA-COMP:10000"/>
        <dbReference type="Rhea" id="RHEA-COMP:10001"/>
        <dbReference type="ChEBI" id="CHEBI:15377"/>
        <dbReference type="ChEBI" id="CHEBI:15378"/>
        <dbReference type="ChEBI" id="CHEBI:16526"/>
        <dbReference type="ChEBI" id="CHEBI:17245"/>
        <dbReference type="ChEBI" id="CHEBI:33737"/>
        <dbReference type="ChEBI" id="CHEBI:33738"/>
        <dbReference type="EC" id="1.2.7.4"/>
    </reaction>
</comment>
<dbReference type="EC" id="1.2.7.4" evidence="9"/>
<dbReference type="GO" id="GO:0004601">
    <property type="term" value="F:peroxidase activity"/>
    <property type="evidence" value="ECO:0007669"/>
    <property type="project" value="TreeGrafter"/>
</dbReference>
<feature type="binding site" evidence="10">
    <location>
        <position position="479"/>
    </location>
    <ligand>
        <name>[Ni-4Fe-4S] cluster</name>
        <dbReference type="ChEBI" id="CHEBI:47739"/>
    </ligand>
</feature>
<evidence type="ECO:0000256" key="4">
    <source>
        <dbReference type="ARBA" id="ARBA00022723"/>
    </source>
</evidence>
<dbReference type="Gene3D" id="1.20.1270.30">
    <property type="match status" value="1"/>
</dbReference>
<dbReference type="PATRIC" id="fig|632773.3.peg.2430"/>
<feature type="binding site" evidence="10">
    <location>
        <position position="73"/>
    </location>
    <ligand>
        <name>[4Fe-4S] cluster</name>
        <dbReference type="ChEBI" id="CHEBI:49883"/>
        <label>2</label>
    </ligand>
</feature>
<keyword evidence="3 10" id="KW-0533">Nickel</keyword>
<sequence length="650" mass="69268">MAKTRNPVDVSMDVQVQDMLGKAREQGVETAFDRADQMSPRCPFGSAGVCCRLCLEGPCRIQPNGKGPQRGVCGANADTIVARNFMNSLIQGTAAHAEHAREVALALLHTAEGKAPYHIKDVGKLYRIAEGLNLSVEGKSVNEVAKDVALKALEDFQRPEGTMNWVSFRGQEKSVAKWQSLGLAPVNSHLEIAKAVTRGAMGSDADPINLLLGGINLGIVDGYGGLHLSTDLQDVLFGTPQAVKANYSLGVLDENKINIAVHGHIPLLSEKVVEWARKLDDQAKAAGTEGINIVGVCCSGNELLMRQGVSIASSFSSQELVIVSGALEAMVVDIQCIMPGIQQVAECYHTEIITTLGHVKIAGATHVDFEPEHADEAAKEIVEKAIKNYANRDHQNVSIPKDTVEAYAGFSAEQITDVLSKLNEEKPLQPLIDALKNGTIRGIAAMVGCTNPREKQDVGNVTVAKELMKKDVLVLTTGCTAHSLAKNGLMNPDGVKECGEGVKSVLKLLGEQAGLPSLPPALHMGSCVDNSRPADLLKALADELDIAISDIPVVGSCPETHNPKALSIGTYFISHGVDVHVGVDPQVSGSSLVTHTLTGNRGDEEVTTDRLFGGKLIYEPDPVLAAEKLIERIDMKRKLLGLSTVEEATT</sequence>
<feature type="binding site" evidence="10">
    <location>
        <position position="449"/>
    </location>
    <ligand>
        <name>[Ni-4Fe-4S] cluster</name>
        <dbReference type="ChEBI" id="CHEBI:47739"/>
    </ligand>
</feature>
<dbReference type="NCBIfam" id="TIGR01702">
    <property type="entry name" value="CO_DH_cata"/>
    <property type="match status" value="1"/>
</dbReference>
<dbReference type="InterPro" id="IPR016101">
    <property type="entry name" value="CO_DH_a-bundle"/>
</dbReference>
<keyword evidence="7 9" id="KW-0411">Iron-sulfur</keyword>
<keyword evidence="4 9" id="KW-0479">Metal-binding</keyword>
<dbReference type="EMBL" id="CP012502">
    <property type="protein sequence ID" value="AOM83667.1"/>
    <property type="molecule type" value="Genomic_DNA"/>
</dbReference>
<dbReference type="GO" id="GO:0006091">
    <property type="term" value="P:generation of precursor metabolites and energy"/>
    <property type="evidence" value="ECO:0007669"/>
    <property type="project" value="InterPro"/>
</dbReference>
<keyword evidence="12" id="KW-1185">Reference proteome</keyword>
<evidence type="ECO:0000256" key="10">
    <source>
        <dbReference type="PIRSR" id="PIRSR005023-1"/>
    </source>
</evidence>
<dbReference type="Pfam" id="PF03063">
    <property type="entry name" value="Prismane"/>
    <property type="match status" value="1"/>
</dbReference>
<dbReference type="Gene3D" id="3.40.50.2030">
    <property type="match status" value="2"/>
</dbReference>
<organism evidence="11 12">
    <name type="scientific">Salisediminibacterium beveridgei</name>
    <dbReference type="NCBI Taxonomy" id="632773"/>
    <lineage>
        <taxon>Bacteria</taxon>
        <taxon>Bacillati</taxon>
        <taxon>Bacillota</taxon>
        <taxon>Bacilli</taxon>
        <taxon>Bacillales</taxon>
        <taxon>Bacillaceae</taxon>
        <taxon>Salisediminibacterium</taxon>
    </lineage>
</organism>
<dbReference type="RefSeq" id="WP_069365626.1">
    <property type="nucleotide sequence ID" value="NZ_CP012502.1"/>
</dbReference>
<gene>
    <name evidence="11" type="primary">cooS1</name>
    <name evidence="11" type="ORF">BBEV_2326</name>
</gene>
<evidence type="ECO:0000313" key="11">
    <source>
        <dbReference type="EMBL" id="AOM83667.1"/>
    </source>
</evidence>
<dbReference type="GO" id="GO:0042542">
    <property type="term" value="P:response to hydrogen peroxide"/>
    <property type="evidence" value="ECO:0007669"/>
    <property type="project" value="TreeGrafter"/>
</dbReference>
<dbReference type="AlphaFoldDB" id="A0A1D7QXC9"/>
<evidence type="ECO:0000256" key="5">
    <source>
        <dbReference type="ARBA" id="ARBA00023002"/>
    </source>
</evidence>
<keyword evidence="5 9" id="KW-0560">Oxidoreductase</keyword>
<evidence type="ECO:0000256" key="7">
    <source>
        <dbReference type="ARBA" id="ARBA00023014"/>
    </source>
</evidence>
<dbReference type="InterPro" id="IPR010047">
    <property type="entry name" value="CODH"/>
</dbReference>
<feature type="binding site" evidence="10">
    <location>
        <position position="527"/>
    </location>
    <ligand>
        <name>[Ni-4Fe-4S] cluster</name>
        <dbReference type="ChEBI" id="CHEBI:47739"/>
    </ligand>
</feature>
<dbReference type="OrthoDB" id="5478720at2"/>
<dbReference type="KEGG" id="bbev:BBEV_2326"/>
<comment type="cofactor">
    <cofactor evidence="1">
        <name>[4Fe-4S] cluster</name>
        <dbReference type="ChEBI" id="CHEBI:49883"/>
    </cofactor>
</comment>
<dbReference type="PANTHER" id="PTHR30109">
    <property type="entry name" value="HYDROXYLAMINE REDUCTASE"/>
    <property type="match status" value="1"/>
</dbReference>
<evidence type="ECO:0000313" key="12">
    <source>
        <dbReference type="Proteomes" id="UP000094463"/>
    </source>
</evidence>
<feature type="binding site" evidence="10">
    <location>
        <position position="298"/>
    </location>
    <ligand>
        <name>[Ni-4Fe-4S] cluster</name>
        <dbReference type="ChEBI" id="CHEBI:47739"/>
    </ligand>
</feature>
<keyword evidence="2 9" id="KW-0004">4Fe-4S</keyword>
<evidence type="ECO:0000256" key="2">
    <source>
        <dbReference type="ARBA" id="ARBA00022485"/>
    </source>
</evidence>
<dbReference type="GO" id="GO:0051539">
    <property type="term" value="F:4 iron, 4 sulfur cluster binding"/>
    <property type="evidence" value="ECO:0007669"/>
    <property type="project" value="UniProtKB-UniRule"/>
</dbReference>
<feature type="binding site" evidence="10">
    <location>
        <position position="51"/>
    </location>
    <ligand>
        <name>[4Fe-4S] cluster</name>
        <dbReference type="ChEBI" id="CHEBI:49883"/>
        <label>2</label>
    </ligand>
</feature>
<feature type="binding site" evidence="10">
    <location>
        <position position="54"/>
    </location>
    <ligand>
        <name>[4Fe-4S] cluster</name>
        <dbReference type="ChEBI" id="CHEBI:49883"/>
        <label>2</label>
    </ligand>
</feature>
<feature type="binding site" evidence="10">
    <location>
        <position position="264"/>
    </location>
    <ligand>
        <name>[Ni-4Fe-4S] cluster</name>
        <dbReference type="ChEBI" id="CHEBI:47739"/>
    </ligand>
</feature>
<name>A0A1D7QXC9_9BACI</name>
<keyword evidence="6 9" id="KW-0408">Iron</keyword>
<dbReference type="SUPFAM" id="SSF56821">
    <property type="entry name" value="Prismane protein-like"/>
    <property type="match status" value="1"/>
</dbReference>